<organism evidence="2 3">
    <name type="scientific">Phytophthora boehmeriae</name>
    <dbReference type="NCBI Taxonomy" id="109152"/>
    <lineage>
        <taxon>Eukaryota</taxon>
        <taxon>Sar</taxon>
        <taxon>Stramenopiles</taxon>
        <taxon>Oomycota</taxon>
        <taxon>Peronosporomycetes</taxon>
        <taxon>Peronosporales</taxon>
        <taxon>Peronosporaceae</taxon>
        <taxon>Phytophthora</taxon>
    </lineage>
</organism>
<keyword evidence="3" id="KW-1185">Reference proteome</keyword>
<comment type="caution">
    <text evidence="2">The sequence shown here is derived from an EMBL/GenBank/DDBJ whole genome shotgun (WGS) entry which is preliminary data.</text>
</comment>
<proteinExistence type="predicted"/>
<dbReference type="EMBL" id="JAGDFL010001303">
    <property type="protein sequence ID" value="KAG7376597.1"/>
    <property type="molecule type" value="Genomic_DNA"/>
</dbReference>
<evidence type="ECO:0000313" key="2">
    <source>
        <dbReference type="EMBL" id="KAG7376597.1"/>
    </source>
</evidence>
<sequence length="66" mass="7498">MPEIENTIEDQCGPEFAIQAQLLEVETLEKKYDVADPSKDDAELDEEDDEDGESIYDDDEESDRAT</sequence>
<feature type="compositionally biased region" description="Acidic residues" evidence="1">
    <location>
        <begin position="42"/>
        <end position="66"/>
    </location>
</feature>
<dbReference type="AlphaFoldDB" id="A0A8T1V5P9"/>
<accession>A0A8T1V5P9</accession>
<evidence type="ECO:0000256" key="1">
    <source>
        <dbReference type="SAM" id="MobiDB-lite"/>
    </source>
</evidence>
<feature type="non-terminal residue" evidence="2">
    <location>
        <position position="66"/>
    </location>
</feature>
<evidence type="ECO:0000313" key="3">
    <source>
        <dbReference type="Proteomes" id="UP000693981"/>
    </source>
</evidence>
<gene>
    <name evidence="2" type="ORF">PHYBOEH_001464</name>
</gene>
<name>A0A8T1V5P9_9STRA</name>
<reference evidence="2" key="1">
    <citation type="submission" date="2021-02" db="EMBL/GenBank/DDBJ databases">
        <authorList>
            <person name="Palmer J.M."/>
        </authorList>
    </citation>
    <scope>NUCLEOTIDE SEQUENCE</scope>
    <source>
        <strain evidence="2">SCRP23</strain>
    </source>
</reference>
<dbReference type="Proteomes" id="UP000693981">
    <property type="component" value="Unassembled WGS sequence"/>
</dbReference>
<feature type="region of interest" description="Disordered" evidence="1">
    <location>
        <begin position="33"/>
        <end position="66"/>
    </location>
</feature>
<protein>
    <submittedName>
        <fullName evidence="2">Uncharacterized protein</fullName>
    </submittedName>
</protein>